<dbReference type="InterPro" id="IPR011750">
    <property type="entry name" value="Gmx_para_CXXCG"/>
</dbReference>
<dbReference type="EMBL" id="FOIJ01000006">
    <property type="protein sequence ID" value="SET95589.1"/>
    <property type="molecule type" value="Genomic_DNA"/>
</dbReference>
<accession>A0A1I0IFP3</accession>
<dbReference type="Pfam" id="PF09535">
    <property type="entry name" value="Gmx_para_CXXCG"/>
    <property type="match status" value="1"/>
</dbReference>
<dbReference type="AlphaFoldDB" id="A0A1I0IFP3"/>
<proteinExistence type="predicted"/>
<reference evidence="2" key="1">
    <citation type="submission" date="2016-10" db="EMBL/GenBank/DDBJ databases">
        <authorList>
            <person name="Varghese N."/>
            <person name="Submissions S."/>
        </authorList>
    </citation>
    <scope>NUCLEOTIDE SEQUENCE [LARGE SCALE GENOMIC DNA]</scope>
    <source>
        <strain evidence="2">DSM 16858</strain>
    </source>
</reference>
<gene>
    <name evidence="1" type="ORF">SAMN05443639_10626</name>
</gene>
<name>A0A1I0IFP3_9BACT</name>
<evidence type="ECO:0000313" key="1">
    <source>
        <dbReference type="EMBL" id="SET95589.1"/>
    </source>
</evidence>
<dbReference type="Proteomes" id="UP000199181">
    <property type="component" value="Unassembled WGS sequence"/>
</dbReference>
<evidence type="ECO:0000313" key="2">
    <source>
        <dbReference type="Proteomes" id="UP000199181"/>
    </source>
</evidence>
<keyword evidence="2" id="KW-1185">Reference proteome</keyword>
<organism evidence="1 2">
    <name type="scientific">Stigmatella erecta</name>
    <dbReference type="NCBI Taxonomy" id="83460"/>
    <lineage>
        <taxon>Bacteria</taxon>
        <taxon>Pseudomonadati</taxon>
        <taxon>Myxococcota</taxon>
        <taxon>Myxococcia</taxon>
        <taxon>Myxococcales</taxon>
        <taxon>Cystobacterineae</taxon>
        <taxon>Archangiaceae</taxon>
        <taxon>Stigmatella</taxon>
    </lineage>
</organism>
<protein>
    <submittedName>
        <fullName evidence="1">Myxococcus xanthus double-CXXCG motif paralogous family</fullName>
    </submittedName>
</protein>
<dbReference type="NCBIfam" id="TIGR02264">
    <property type="entry name" value="gmx_para_CXXCG"/>
    <property type="match status" value="1"/>
</dbReference>
<sequence length="129" mass="14568">MQDPWSLYARREAFVQLQRAGIRGLQGCPLDVRFRGSRPPELLEVQLEVQGHFHPDCLPAEPRPPCAACGNDFLKLPEQPILALESLPTSLDVFRLAAWPTLIIVTGHWVEAVQRLALDGLSFQTWETR</sequence>